<keyword evidence="4" id="KW-0677">Repeat</keyword>
<protein>
    <recommendedName>
        <fullName evidence="7">Gnk2-homologous domain-containing protein</fullName>
    </recommendedName>
</protein>
<dbReference type="PANTHER" id="PTHR32411">
    <property type="entry name" value="CYSTEINE-RICH REPEAT SECRETORY PROTEIN 38-RELATED"/>
    <property type="match status" value="1"/>
</dbReference>
<keyword evidence="3 6" id="KW-0732">Signal</keyword>
<keyword evidence="9" id="KW-1185">Reference proteome</keyword>
<evidence type="ECO:0000256" key="2">
    <source>
        <dbReference type="ARBA" id="ARBA00022525"/>
    </source>
</evidence>
<evidence type="ECO:0000313" key="8">
    <source>
        <dbReference type="EMBL" id="RZC81926.1"/>
    </source>
</evidence>
<feature type="domain" description="Gnk2-homologous" evidence="7">
    <location>
        <begin position="26"/>
        <end position="128"/>
    </location>
</feature>
<feature type="chain" id="PRO_5021313683" description="Gnk2-homologous domain-containing protein" evidence="6">
    <location>
        <begin position="22"/>
        <end position="256"/>
    </location>
</feature>
<evidence type="ECO:0000259" key="7">
    <source>
        <dbReference type="PROSITE" id="PS51473"/>
    </source>
</evidence>
<dbReference type="AlphaFoldDB" id="A0A4Y7L9L4"/>
<dbReference type="Proteomes" id="UP000316621">
    <property type="component" value="Chromosome 10"/>
</dbReference>
<dbReference type="InterPro" id="IPR050581">
    <property type="entry name" value="CRR_secretory_protein"/>
</dbReference>
<dbReference type="InterPro" id="IPR002902">
    <property type="entry name" value="GNK2"/>
</dbReference>
<dbReference type="Gene3D" id="3.30.430.20">
    <property type="entry name" value="Gnk2 domain, C-X8-C-X2-C motif"/>
    <property type="match status" value="2"/>
</dbReference>
<dbReference type="GO" id="GO:0005576">
    <property type="term" value="C:extracellular region"/>
    <property type="evidence" value="ECO:0007669"/>
    <property type="project" value="UniProtKB-SubCell"/>
</dbReference>
<dbReference type="Pfam" id="PF01657">
    <property type="entry name" value="Stress-antifung"/>
    <property type="match status" value="2"/>
</dbReference>
<evidence type="ECO:0000256" key="3">
    <source>
        <dbReference type="ARBA" id="ARBA00022729"/>
    </source>
</evidence>
<dbReference type="CDD" id="cd23509">
    <property type="entry name" value="Gnk2-like"/>
    <property type="match status" value="2"/>
</dbReference>
<dbReference type="PROSITE" id="PS51473">
    <property type="entry name" value="GNK2"/>
    <property type="match status" value="2"/>
</dbReference>
<feature type="domain" description="Gnk2-homologous" evidence="7">
    <location>
        <begin position="134"/>
        <end position="242"/>
    </location>
</feature>
<proteinExistence type="inferred from homology"/>
<feature type="signal peptide" evidence="6">
    <location>
        <begin position="1"/>
        <end position="21"/>
    </location>
</feature>
<dbReference type="EMBL" id="CM010724">
    <property type="protein sequence ID" value="RZC81926.1"/>
    <property type="molecule type" value="Genomic_DNA"/>
</dbReference>
<comment type="subcellular location">
    <subcellularLocation>
        <location evidence="1">Secreted</location>
    </subcellularLocation>
</comment>
<evidence type="ECO:0000256" key="6">
    <source>
        <dbReference type="SAM" id="SignalP"/>
    </source>
</evidence>
<sequence length="256" mass="28073">MKLIPLFCLFTFTISAHIVFSQNTSSPDPLYHICLGGQNYSSSYGTNLQALFSSFSVTVPPTGFGLGSIGEGADRINGFGLCRGDVEYHDCNTCLATATSEIHKRCPYNKGAVIWYDNCAVKYSDEKFFGKIDGTNKVYLLNVNNVSDPNAFNKKVRYLITSLSEKAVVPSMNLFATGEVALGGYSDEKLYGLVQCSRDLSSSDCKKCLDDALNELPNCCEGKRGGRVIGGSCNIRYELYPFVRLKVITYRSSVVP</sequence>
<evidence type="ECO:0000256" key="1">
    <source>
        <dbReference type="ARBA" id="ARBA00004613"/>
    </source>
</evidence>
<evidence type="ECO:0000256" key="4">
    <source>
        <dbReference type="ARBA" id="ARBA00022737"/>
    </source>
</evidence>
<comment type="similarity">
    <text evidence="5">Belongs to the cysteine-rich repeat secretory protein family.</text>
</comment>
<dbReference type="Gramene" id="RZC81926">
    <property type="protein sequence ID" value="RZC81926"/>
    <property type="gene ID" value="C5167_044522"/>
</dbReference>
<dbReference type="InterPro" id="IPR038408">
    <property type="entry name" value="GNK2_sf"/>
</dbReference>
<keyword evidence="2" id="KW-0964">Secreted</keyword>
<reference evidence="8 9" key="1">
    <citation type="journal article" date="2018" name="Science">
        <title>The opium poppy genome and morphinan production.</title>
        <authorList>
            <person name="Guo L."/>
            <person name="Winzer T."/>
            <person name="Yang X."/>
            <person name="Li Y."/>
            <person name="Ning Z."/>
            <person name="He Z."/>
            <person name="Teodor R."/>
            <person name="Lu Y."/>
            <person name="Bowser T.A."/>
            <person name="Graham I.A."/>
            <person name="Ye K."/>
        </authorList>
    </citation>
    <scope>NUCLEOTIDE SEQUENCE [LARGE SCALE GENOMIC DNA]</scope>
    <source>
        <strain evidence="9">cv. HN1</strain>
        <tissue evidence="8">Leaves</tissue>
    </source>
</reference>
<dbReference type="PANTHER" id="PTHR32411:SF43">
    <property type="entry name" value="CYSTEINE-RICH REPEAT SECRETORY PROTEIN 38"/>
    <property type="match status" value="1"/>
</dbReference>
<name>A0A4Y7L9L4_PAPSO</name>
<evidence type="ECO:0000313" key="9">
    <source>
        <dbReference type="Proteomes" id="UP000316621"/>
    </source>
</evidence>
<dbReference type="OMA" id="KEDAVIW"/>
<dbReference type="FunFam" id="3.30.430.20:FF:000002">
    <property type="entry name" value="Cysteine-rich receptor-like protein kinase 10"/>
    <property type="match status" value="1"/>
</dbReference>
<dbReference type="OrthoDB" id="696781at2759"/>
<organism evidence="8 9">
    <name type="scientific">Papaver somniferum</name>
    <name type="common">Opium poppy</name>
    <dbReference type="NCBI Taxonomy" id="3469"/>
    <lineage>
        <taxon>Eukaryota</taxon>
        <taxon>Viridiplantae</taxon>
        <taxon>Streptophyta</taxon>
        <taxon>Embryophyta</taxon>
        <taxon>Tracheophyta</taxon>
        <taxon>Spermatophyta</taxon>
        <taxon>Magnoliopsida</taxon>
        <taxon>Ranunculales</taxon>
        <taxon>Papaveraceae</taxon>
        <taxon>Papaveroideae</taxon>
        <taxon>Papaver</taxon>
    </lineage>
</organism>
<gene>
    <name evidence="8" type="ORF">C5167_044522</name>
</gene>
<evidence type="ECO:0000256" key="5">
    <source>
        <dbReference type="ARBA" id="ARBA00038515"/>
    </source>
</evidence>
<accession>A0A4Y7L9L4</accession>